<comment type="similarity">
    <text evidence="3">Belongs to the COX11/CtaG family.</text>
</comment>
<keyword evidence="5 10" id="KW-0812">Transmembrane</keyword>
<evidence type="ECO:0000256" key="6">
    <source>
        <dbReference type="ARBA" id="ARBA00022968"/>
    </source>
</evidence>
<evidence type="ECO:0000256" key="1">
    <source>
        <dbReference type="ARBA" id="ARBA00004007"/>
    </source>
</evidence>
<comment type="caution">
    <text evidence="11">The sequence shown here is derived from an EMBL/GenBank/DDBJ whole genome shotgun (WGS) entry which is preliminary data.</text>
</comment>
<sequence length="197" mass="21777">MSEAPRENLPGRQQNWQMFGKLIVVTLAMFGFGFALVPLYEKICEVTGINQLTKRDRQAEEFARNTQVDTSRKVVVEFDANGRGAWQFRPETGSLEVHPGQLVTVVYDLVNTKDVPTTGQAIPSYAPMVSSQYFHKLECFCFEQQELGAGETRKFPVVFVLDPKLPKDVNTITLSYTFFEVGGKGATASVASGGRGG</sequence>
<keyword evidence="8" id="KW-0186">Copper</keyword>
<feature type="transmembrane region" description="Helical" evidence="10">
    <location>
        <begin position="21"/>
        <end position="40"/>
    </location>
</feature>
<evidence type="ECO:0000256" key="2">
    <source>
        <dbReference type="ARBA" id="ARBA00004382"/>
    </source>
</evidence>
<dbReference type="RefSeq" id="WP_147704604.1">
    <property type="nucleotide sequence ID" value="NZ_VDUY01000004.1"/>
</dbReference>
<evidence type="ECO:0000256" key="3">
    <source>
        <dbReference type="ARBA" id="ARBA00009620"/>
    </source>
</evidence>
<dbReference type="SUPFAM" id="SSF110111">
    <property type="entry name" value="Ctag/Cox11"/>
    <property type="match status" value="1"/>
</dbReference>
<dbReference type="PANTHER" id="PTHR21320">
    <property type="entry name" value="CYTOCHROME C OXIDASE ASSEMBLY PROTEIN COX11-RELATED"/>
    <property type="match status" value="1"/>
</dbReference>
<dbReference type="GO" id="GO:0005886">
    <property type="term" value="C:plasma membrane"/>
    <property type="evidence" value="ECO:0007669"/>
    <property type="project" value="UniProtKB-SubCell"/>
</dbReference>
<name>A0A5C8NWD1_9BURK</name>
<keyword evidence="9 10" id="KW-0472">Membrane</keyword>
<dbReference type="InterPro" id="IPR007533">
    <property type="entry name" value="Cyt_c_oxidase_assmbl_CtaG"/>
</dbReference>
<evidence type="ECO:0000256" key="10">
    <source>
        <dbReference type="SAM" id="Phobius"/>
    </source>
</evidence>
<dbReference type="Gene3D" id="2.60.370.10">
    <property type="entry name" value="Ctag/Cox11"/>
    <property type="match status" value="1"/>
</dbReference>
<keyword evidence="6" id="KW-0735">Signal-anchor</keyword>
<dbReference type="NCBIfam" id="NF003465">
    <property type="entry name" value="PRK05089.1"/>
    <property type="match status" value="1"/>
</dbReference>
<evidence type="ECO:0000256" key="7">
    <source>
        <dbReference type="ARBA" id="ARBA00022989"/>
    </source>
</evidence>
<comment type="subcellular location">
    <subcellularLocation>
        <location evidence="2">Cell inner membrane</location>
        <topology evidence="2">Single-pass type II membrane protein</topology>
        <orientation evidence="2">Periplasmic side</orientation>
    </subcellularLocation>
</comment>
<organism evidence="11 12">
    <name type="scientific">Zeimonas arvi</name>
    <dbReference type="NCBI Taxonomy" id="2498847"/>
    <lineage>
        <taxon>Bacteria</taxon>
        <taxon>Pseudomonadati</taxon>
        <taxon>Pseudomonadota</taxon>
        <taxon>Betaproteobacteria</taxon>
        <taxon>Burkholderiales</taxon>
        <taxon>Burkholderiaceae</taxon>
        <taxon>Zeimonas</taxon>
    </lineage>
</organism>
<keyword evidence="7 10" id="KW-1133">Transmembrane helix</keyword>
<evidence type="ECO:0000256" key="5">
    <source>
        <dbReference type="ARBA" id="ARBA00022692"/>
    </source>
</evidence>
<gene>
    <name evidence="11" type="ORF">FHP08_11545</name>
</gene>
<dbReference type="PANTHER" id="PTHR21320:SF3">
    <property type="entry name" value="CYTOCHROME C OXIDASE ASSEMBLY PROTEIN COX11, MITOCHONDRIAL-RELATED"/>
    <property type="match status" value="1"/>
</dbReference>
<dbReference type="GO" id="GO:0005507">
    <property type="term" value="F:copper ion binding"/>
    <property type="evidence" value="ECO:0007669"/>
    <property type="project" value="InterPro"/>
</dbReference>
<dbReference type="Pfam" id="PF04442">
    <property type="entry name" value="CtaG_Cox11"/>
    <property type="match status" value="1"/>
</dbReference>
<dbReference type="Proteomes" id="UP000321548">
    <property type="component" value="Unassembled WGS sequence"/>
</dbReference>
<evidence type="ECO:0000313" key="11">
    <source>
        <dbReference type="EMBL" id="TXL65409.1"/>
    </source>
</evidence>
<dbReference type="EMBL" id="VDUY01000004">
    <property type="protein sequence ID" value="TXL65409.1"/>
    <property type="molecule type" value="Genomic_DNA"/>
</dbReference>
<evidence type="ECO:0000313" key="12">
    <source>
        <dbReference type="Proteomes" id="UP000321548"/>
    </source>
</evidence>
<dbReference type="PIRSF" id="PIRSF005413">
    <property type="entry name" value="COX11"/>
    <property type="match status" value="1"/>
</dbReference>
<reference evidence="11 12" key="1">
    <citation type="submission" date="2019-06" db="EMBL/GenBank/DDBJ databases">
        <title>Quisquiliibacterium sp. nov., isolated from a maize field.</title>
        <authorList>
            <person name="Lin S.-Y."/>
            <person name="Tsai C.-F."/>
            <person name="Young C.-C."/>
        </authorList>
    </citation>
    <scope>NUCLEOTIDE SEQUENCE [LARGE SCALE GENOMIC DNA]</scope>
    <source>
        <strain evidence="11 12">CC-CFT501</strain>
    </source>
</reference>
<proteinExistence type="inferred from homology"/>
<evidence type="ECO:0000256" key="9">
    <source>
        <dbReference type="ARBA" id="ARBA00023136"/>
    </source>
</evidence>
<dbReference type="AlphaFoldDB" id="A0A5C8NWD1"/>
<evidence type="ECO:0000256" key="4">
    <source>
        <dbReference type="ARBA" id="ARBA00015384"/>
    </source>
</evidence>
<dbReference type="InterPro" id="IPR023471">
    <property type="entry name" value="CtaG/Cox11_dom_sf"/>
</dbReference>
<comment type="function">
    <text evidence="1">Exerts its effect at some terminal stage of cytochrome c oxidase synthesis, probably by being involved in the insertion of the copper B into subunit I.</text>
</comment>
<protein>
    <recommendedName>
        <fullName evidence="4">Cytochrome c oxidase assembly protein CtaG</fullName>
    </recommendedName>
</protein>
<dbReference type="OrthoDB" id="9804841at2"/>
<keyword evidence="12" id="KW-1185">Reference proteome</keyword>
<accession>A0A5C8NWD1</accession>
<evidence type="ECO:0000256" key="8">
    <source>
        <dbReference type="ARBA" id="ARBA00023008"/>
    </source>
</evidence>